<keyword evidence="1" id="KW-0812">Transmembrane</keyword>
<dbReference type="PANTHER" id="PTHR23028">
    <property type="entry name" value="ACETYLTRANSFERASE"/>
    <property type="match status" value="1"/>
</dbReference>
<reference evidence="4" key="2">
    <citation type="submission" date="2020-09" db="EMBL/GenBank/DDBJ databases">
        <authorList>
            <person name="Sun Q."/>
            <person name="Kim S."/>
        </authorList>
    </citation>
    <scope>NUCLEOTIDE SEQUENCE</scope>
    <source>
        <strain evidence="4">KCTC 32255</strain>
    </source>
</reference>
<dbReference type="AlphaFoldDB" id="A0A918UEP2"/>
<gene>
    <name evidence="4" type="ORF">GCM10011614_09490</name>
</gene>
<feature type="transmembrane region" description="Helical" evidence="1">
    <location>
        <begin position="281"/>
        <end position="300"/>
    </location>
</feature>
<feature type="transmembrane region" description="Helical" evidence="1">
    <location>
        <begin position="228"/>
        <end position="247"/>
    </location>
</feature>
<feature type="transmembrane region" description="Helical" evidence="1">
    <location>
        <begin position="21"/>
        <end position="37"/>
    </location>
</feature>
<feature type="transmembrane region" description="Helical" evidence="1">
    <location>
        <begin position="84"/>
        <end position="103"/>
    </location>
</feature>
<feature type="transmembrane region" description="Helical" evidence="1">
    <location>
        <begin position="253"/>
        <end position="274"/>
    </location>
</feature>
<feature type="transmembrane region" description="Helical" evidence="1">
    <location>
        <begin position="43"/>
        <end position="63"/>
    </location>
</feature>
<keyword evidence="4" id="KW-0808">Transferase</keyword>
<dbReference type="InterPro" id="IPR043968">
    <property type="entry name" value="SGNH"/>
</dbReference>
<keyword evidence="1" id="KW-1133">Transmembrane helix</keyword>
<dbReference type="PANTHER" id="PTHR23028:SF53">
    <property type="entry name" value="ACYL_TRANSF_3 DOMAIN-CONTAINING PROTEIN"/>
    <property type="match status" value="1"/>
</dbReference>
<evidence type="ECO:0000259" key="3">
    <source>
        <dbReference type="Pfam" id="PF19040"/>
    </source>
</evidence>
<name>A0A918UEP2_9SPHN</name>
<sequence>MTRPLAAPAHPGVAYRPEIDGLRAVAVVPVILFHAGIGPFRGGFVGVDIFFVISGFLITSILMTDIAGGHYSIANFYEKRARRILPALFVMLATCLPFAWAWMLPDQWHDFAQSLTGVSLFASNIVFWQGSDYFAASSEYMPLLHTWSLAVEEQYYLFFPIFLAALWPLGPRRLLWLIAACAFASLLLSEWAWRHLPSANFYLAPTRVWELFAGSIAAIIVRNRGPRAHQGLAMAGLIGVAVSLFLFDETVPFPSVYALLPIVGVMAILIWGTAETWAGRILANRLFTSIGLISYSAYLWHQPLLTFARIRTLGQPPAGLMPMLALASLGLGYLSWRYVERPFRGSSSRFDRRAIFTLSLAGLALFLAIGLWGSRTQAKQASLSAAQRQLAEYGQSKPAKLYAGPRHCYIGAAQSSGDFGPACGGSGNTVIWADSHGAALAPGLRALVPDIGQFTSAACPPLLGYADPARPGCTQINAFVLDHLRRHPPRQLILFAYWGNHPHDDIHGLLSSTLAELNQMGIRRITVIGSMPEFTPTLPQRLIATGATLDRPNRAFSSDSRTGPADRAVATAAREHGARFVPLRSRLCRDDLCEALVASPKGLVPLVWDTSHLSEGGSLYLARRLTAEGALPLK</sequence>
<feature type="transmembrane region" description="Helical" evidence="1">
    <location>
        <begin position="199"/>
        <end position="221"/>
    </location>
</feature>
<feature type="transmembrane region" description="Helical" evidence="1">
    <location>
        <begin position="174"/>
        <end position="193"/>
    </location>
</feature>
<evidence type="ECO:0000313" key="4">
    <source>
        <dbReference type="EMBL" id="GGY96706.1"/>
    </source>
</evidence>
<accession>A0A918UEP2</accession>
<comment type="caution">
    <text evidence="4">The sequence shown here is derived from an EMBL/GenBank/DDBJ whole genome shotgun (WGS) entry which is preliminary data.</text>
</comment>
<feature type="transmembrane region" description="Helical" evidence="1">
    <location>
        <begin position="354"/>
        <end position="373"/>
    </location>
</feature>
<dbReference type="Pfam" id="PF01757">
    <property type="entry name" value="Acyl_transf_3"/>
    <property type="match status" value="1"/>
</dbReference>
<feature type="transmembrane region" description="Helical" evidence="1">
    <location>
        <begin position="320"/>
        <end position="339"/>
    </location>
</feature>
<reference evidence="4" key="1">
    <citation type="journal article" date="2014" name="Int. J. Syst. Evol. Microbiol.">
        <title>Complete genome sequence of Corynebacterium casei LMG S-19264T (=DSM 44701T), isolated from a smear-ripened cheese.</title>
        <authorList>
            <consortium name="US DOE Joint Genome Institute (JGI-PGF)"/>
            <person name="Walter F."/>
            <person name="Albersmeier A."/>
            <person name="Kalinowski J."/>
            <person name="Ruckert C."/>
        </authorList>
    </citation>
    <scope>NUCLEOTIDE SEQUENCE</scope>
    <source>
        <strain evidence="4">KCTC 32255</strain>
    </source>
</reference>
<feature type="domain" description="SGNH" evidence="3">
    <location>
        <begin position="418"/>
        <end position="625"/>
    </location>
</feature>
<protein>
    <submittedName>
        <fullName evidence="4">Acyltransferase</fullName>
    </submittedName>
</protein>
<dbReference type="InterPro" id="IPR050879">
    <property type="entry name" value="Acyltransferase_3"/>
</dbReference>
<keyword evidence="5" id="KW-1185">Reference proteome</keyword>
<evidence type="ECO:0000256" key="1">
    <source>
        <dbReference type="SAM" id="Phobius"/>
    </source>
</evidence>
<feature type="domain" description="Acyltransferase 3" evidence="2">
    <location>
        <begin position="17"/>
        <end position="334"/>
    </location>
</feature>
<proteinExistence type="predicted"/>
<keyword evidence="1" id="KW-0472">Membrane</keyword>
<organism evidence="4 5">
    <name type="scientific">Novosphingobium colocasiae</name>
    <dbReference type="NCBI Taxonomy" id="1256513"/>
    <lineage>
        <taxon>Bacteria</taxon>
        <taxon>Pseudomonadati</taxon>
        <taxon>Pseudomonadota</taxon>
        <taxon>Alphaproteobacteria</taxon>
        <taxon>Sphingomonadales</taxon>
        <taxon>Sphingomonadaceae</taxon>
        <taxon>Novosphingobium</taxon>
    </lineage>
</organism>
<dbReference type="InterPro" id="IPR002656">
    <property type="entry name" value="Acyl_transf_3_dom"/>
</dbReference>
<evidence type="ECO:0000313" key="5">
    <source>
        <dbReference type="Proteomes" id="UP000648075"/>
    </source>
</evidence>
<dbReference type="Proteomes" id="UP000648075">
    <property type="component" value="Unassembled WGS sequence"/>
</dbReference>
<dbReference type="Pfam" id="PF19040">
    <property type="entry name" value="SGNH"/>
    <property type="match status" value="1"/>
</dbReference>
<evidence type="ECO:0000259" key="2">
    <source>
        <dbReference type="Pfam" id="PF01757"/>
    </source>
</evidence>
<dbReference type="GO" id="GO:0016747">
    <property type="term" value="F:acyltransferase activity, transferring groups other than amino-acyl groups"/>
    <property type="evidence" value="ECO:0007669"/>
    <property type="project" value="InterPro"/>
</dbReference>
<keyword evidence="4" id="KW-0012">Acyltransferase</keyword>
<dbReference type="EMBL" id="BMZA01000002">
    <property type="protein sequence ID" value="GGY96706.1"/>
    <property type="molecule type" value="Genomic_DNA"/>
</dbReference>
<feature type="transmembrane region" description="Helical" evidence="1">
    <location>
        <begin position="147"/>
        <end position="167"/>
    </location>
</feature>
<dbReference type="GO" id="GO:0016020">
    <property type="term" value="C:membrane"/>
    <property type="evidence" value="ECO:0007669"/>
    <property type="project" value="TreeGrafter"/>
</dbReference>
<dbReference type="RefSeq" id="WP_189619976.1">
    <property type="nucleotide sequence ID" value="NZ_BMZA01000002.1"/>
</dbReference>
<dbReference type="GO" id="GO:0009103">
    <property type="term" value="P:lipopolysaccharide biosynthetic process"/>
    <property type="evidence" value="ECO:0007669"/>
    <property type="project" value="TreeGrafter"/>
</dbReference>